<dbReference type="EMBL" id="WVHS01000004">
    <property type="protein sequence ID" value="MXV17306.1"/>
    <property type="molecule type" value="Genomic_DNA"/>
</dbReference>
<dbReference type="InterPro" id="IPR023393">
    <property type="entry name" value="START-like_dom_sf"/>
</dbReference>
<dbReference type="SUPFAM" id="SSF55961">
    <property type="entry name" value="Bet v1-like"/>
    <property type="match status" value="1"/>
</dbReference>
<keyword evidence="1" id="KW-0812">Transmembrane</keyword>
<dbReference type="Proteomes" id="UP000451233">
    <property type="component" value="Unassembled WGS sequence"/>
</dbReference>
<evidence type="ECO:0000313" key="2">
    <source>
        <dbReference type="EMBL" id="MXV17306.1"/>
    </source>
</evidence>
<dbReference type="AlphaFoldDB" id="A0A7K1Y3P2"/>
<dbReference type="CDD" id="cd07818">
    <property type="entry name" value="SRPBCC_1"/>
    <property type="match status" value="1"/>
</dbReference>
<evidence type="ECO:0000313" key="3">
    <source>
        <dbReference type="Proteomes" id="UP000451233"/>
    </source>
</evidence>
<dbReference type="Gene3D" id="3.30.530.20">
    <property type="match status" value="1"/>
</dbReference>
<proteinExistence type="predicted"/>
<evidence type="ECO:0000256" key="1">
    <source>
        <dbReference type="SAM" id="Phobius"/>
    </source>
</evidence>
<keyword evidence="1" id="KW-0472">Membrane</keyword>
<protein>
    <submittedName>
        <fullName evidence="2">Polyketide cyclase</fullName>
    </submittedName>
</protein>
<accession>A0A7K1Y3P2</accession>
<comment type="caution">
    <text evidence="2">The sequence shown here is derived from an EMBL/GenBank/DDBJ whole genome shotgun (WGS) entry which is preliminary data.</text>
</comment>
<sequence>MDIAIIVLSVIAGLAALVLIIAAFVKKDYAVYREIEIVRPKPEVYDYIKFLKNQDNFSVWATMDPAMRKTYTGTDGTPGFVSAWASDNKKVGKGEQTIISLVENERVNYQLHFIEPWEGKAGASLSLTETVPGITKVTWRLDSHMKYPMNIMLLFMNMDRLLGKDLRLGLDNLKVLLEKR</sequence>
<name>A0A7K1Y3P2_9SPHI</name>
<keyword evidence="3" id="KW-1185">Reference proteome</keyword>
<gene>
    <name evidence="2" type="ORF">GS398_18560</name>
</gene>
<organism evidence="2 3">
    <name type="scientific">Hufsiella ginkgonis</name>
    <dbReference type="NCBI Taxonomy" id="2695274"/>
    <lineage>
        <taxon>Bacteria</taxon>
        <taxon>Pseudomonadati</taxon>
        <taxon>Bacteroidota</taxon>
        <taxon>Sphingobacteriia</taxon>
        <taxon>Sphingobacteriales</taxon>
        <taxon>Sphingobacteriaceae</taxon>
        <taxon>Hufsiella</taxon>
    </lineage>
</organism>
<keyword evidence="1" id="KW-1133">Transmembrane helix</keyword>
<reference evidence="2 3" key="1">
    <citation type="submission" date="2019-11" db="EMBL/GenBank/DDBJ databases">
        <title>Pedobacter sp. HMF7056 Genome sequencing and assembly.</title>
        <authorList>
            <person name="Kang H."/>
            <person name="Kim H."/>
            <person name="Joh K."/>
        </authorList>
    </citation>
    <scope>NUCLEOTIDE SEQUENCE [LARGE SCALE GENOMIC DNA]</scope>
    <source>
        <strain evidence="2 3">HMF7056</strain>
    </source>
</reference>
<feature type="transmembrane region" description="Helical" evidence="1">
    <location>
        <begin position="6"/>
        <end position="25"/>
    </location>
</feature>